<gene>
    <name evidence="4" type="ORF">ACFQDI_09535</name>
</gene>
<proteinExistence type="predicted"/>
<name>A0ABW0KNU3_9BACT</name>
<evidence type="ECO:0000313" key="5">
    <source>
        <dbReference type="Proteomes" id="UP001596052"/>
    </source>
</evidence>
<dbReference type="EMBL" id="JBHSMQ010000003">
    <property type="protein sequence ID" value="MFC5455094.1"/>
    <property type="molecule type" value="Genomic_DNA"/>
</dbReference>
<accession>A0ABW0KNU3</accession>
<feature type="compositionally biased region" description="Low complexity" evidence="1">
    <location>
        <begin position="247"/>
        <end position="259"/>
    </location>
</feature>
<feature type="region of interest" description="Disordered" evidence="1">
    <location>
        <begin position="429"/>
        <end position="450"/>
    </location>
</feature>
<keyword evidence="5" id="KW-1185">Reference proteome</keyword>
<evidence type="ECO:0000259" key="3">
    <source>
        <dbReference type="Pfam" id="PF04773"/>
    </source>
</evidence>
<feature type="compositionally biased region" description="Low complexity" evidence="1">
    <location>
        <begin position="439"/>
        <end position="450"/>
    </location>
</feature>
<feature type="signal peptide" evidence="2">
    <location>
        <begin position="1"/>
        <end position="21"/>
    </location>
</feature>
<evidence type="ECO:0000256" key="2">
    <source>
        <dbReference type="SAM" id="SignalP"/>
    </source>
</evidence>
<dbReference type="RefSeq" id="WP_377165837.1">
    <property type="nucleotide sequence ID" value="NZ_JBHSMQ010000003.1"/>
</dbReference>
<protein>
    <submittedName>
        <fullName evidence="4">FecR domain-containing protein</fullName>
    </submittedName>
</protein>
<evidence type="ECO:0000256" key="1">
    <source>
        <dbReference type="SAM" id="MobiDB-lite"/>
    </source>
</evidence>
<comment type="caution">
    <text evidence="4">The sequence shown here is derived from an EMBL/GenBank/DDBJ whole genome shotgun (WGS) entry which is preliminary data.</text>
</comment>
<organism evidence="4 5">
    <name type="scientific">Prosthecobacter fluviatilis</name>
    <dbReference type="NCBI Taxonomy" id="445931"/>
    <lineage>
        <taxon>Bacteria</taxon>
        <taxon>Pseudomonadati</taxon>
        <taxon>Verrucomicrobiota</taxon>
        <taxon>Verrucomicrobiia</taxon>
        <taxon>Verrucomicrobiales</taxon>
        <taxon>Verrucomicrobiaceae</taxon>
        <taxon>Prosthecobacter</taxon>
    </lineage>
</organism>
<sequence>MKQPVLLLSLMAVVQTTALTAGSITLSSGSVKTAGNQVTTGGDARAQATVDQRGSVVRLGSNTSAQVGDRGDVSLSKGVLLISSGDGFLRRPAVHVTTPQGEVTVRGSAIVAVLPDGSVKMTCLEGGVRGDLGGQSMALNPGHLIVQRPEGTRDTVQVNLNTLTHSSLLLDNASFRQPLAAAPEIRQEVAHQAQLFAGTLTLARSDSSGGSTQKITQAAAGEYKAAQAKSDSPGLLTRIFGIGASNSSAGNGTDASASTEQGGNPPQTQTGNFLSVSPGGTNLLRVSGEVSGSNVFLVSSGSSGSLATGSLSISAADNQTQRILTVSPNATTTLSNQSAPHLVLANGSTQQLVTQSSLTFSGNATVLSGATLTKAGTGTLTLGNSVQGATGVTVSSGSLVLQGPAAQQYLSGNLTVTGPGGAAITPTGGGGGVLTFQPTTTSTTSGSGTP</sequence>
<keyword evidence="2" id="KW-0732">Signal</keyword>
<feature type="chain" id="PRO_5045692506" evidence="2">
    <location>
        <begin position="22"/>
        <end position="450"/>
    </location>
</feature>
<feature type="domain" description="FecR protein" evidence="3">
    <location>
        <begin position="37"/>
        <end position="129"/>
    </location>
</feature>
<dbReference type="Pfam" id="PF04773">
    <property type="entry name" value="FecR"/>
    <property type="match status" value="1"/>
</dbReference>
<feature type="region of interest" description="Disordered" evidence="1">
    <location>
        <begin position="247"/>
        <end position="277"/>
    </location>
</feature>
<dbReference type="InterPro" id="IPR006860">
    <property type="entry name" value="FecR"/>
</dbReference>
<reference evidence="5" key="1">
    <citation type="journal article" date="2019" name="Int. J. Syst. Evol. Microbiol.">
        <title>The Global Catalogue of Microorganisms (GCM) 10K type strain sequencing project: providing services to taxonomists for standard genome sequencing and annotation.</title>
        <authorList>
            <consortium name="The Broad Institute Genomics Platform"/>
            <consortium name="The Broad Institute Genome Sequencing Center for Infectious Disease"/>
            <person name="Wu L."/>
            <person name="Ma J."/>
        </authorList>
    </citation>
    <scope>NUCLEOTIDE SEQUENCE [LARGE SCALE GENOMIC DNA]</scope>
    <source>
        <strain evidence="5">CGMCC 4.1469</strain>
    </source>
</reference>
<evidence type="ECO:0000313" key="4">
    <source>
        <dbReference type="EMBL" id="MFC5455094.1"/>
    </source>
</evidence>
<feature type="compositionally biased region" description="Polar residues" evidence="1">
    <location>
        <begin position="260"/>
        <end position="277"/>
    </location>
</feature>
<dbReference type="Proteomes" id="UP001596052">
    <property type="component" value="Unassembled WGS sequence"/>
</dbReference>